<evidence type="ECO:0000256" key="2">
    <source>
        <dbReference type="ARBA" id="ARBA00007395"/>
    </source>
</evidence>
<dbReference type="AlphaFoldDB" id="A0A4Q0VTQ6"/>
<evidence type="ECO:0000256" key="7">
    <source>
        <dbReference type="ARBA" id="ARBA00022723"/>
    </source>
</evidence>
<evidence type="ECO:0000256" key="11">
    <source>
        <dbReference type="ARBA" id="ARBA00023136"/>
    </source>
</evidence>
<keyword evidence="15" id="KW-1185">Reference proteome</keyword>
<feature type="domain" description="NapC/NirT cytochrome c N-terminal" evidence="13">
    <location>
        <begin position="28"/>
        <end position="108"/>
    </location>
</feature>
<comment type="similarity">
    <text evidence="2">Belongs to the NapC/NirT/NrfH family.</text>
</comment>
<dbReference type="Gene3D" id="3.90.10.10">
    <property type="entry name" value="Cytochrome C3"/>
    <property type="match status" value="1"/>
</dbReference>
<keyword evidence="4" id="KW-1003">Cell membrane</keyword>
<keyword evidence="11 12" id="KW-0472">Membrane</keyword>
<comment type="subcellular location">
    <subcellularLocation>
        <location evidence="1">Cell membrane</location>
    </subcellularLocation>
</comment>
<keyword evidence="7" id="KW-0479">Metal-binding</keyword>
<comment type="caution">
    <text evidence="14">The sequence shown here is derived from an EMBL/GenBank/DDBJ whole genome shotgun (WGS) entry which is preliminary data.</text>
</comment>
<dbReference type="GO" id="GO:0046872">
    <property type="term" value="F:metal ion binding"/>
    <property type="evidence" value="ECO:0007669"/>
    <property type="project" value="UniProtKB-KW"/>
</dbReference>
<keyword evidence="5" id="KW-0349">Heme</keyword>
<evidence type="ECO:0000256" key="3">
    <source>
        <dbReference type="ARBA" id="ARBA00022448"/>
    </source>
</evidence>
<dbReference type="PANTHER" id="PTHR30333:SF1">
    <property type="entry name" value="CYTOCHROME C-TYPE PROTEIN NAPC"/>
    <property type="match status" value="1"/>
</dbReference>
<dbReference type="GO" id="GO:0005886">
    <property type="term" value="C:plasma membrane"/>
    <property type="evidence" value="ECO:0007669"/>
    <property type="project" value="UniProtKB-SubCell"/>
</dbReference>
<dbReference type="OrthoDB" id="9791652at2"/>
<dbReference type="SUPFAM" id="SSF48695">
    <property type="entry name" value="Multiheme cytochromes"/>
    <property type="match status" value="1"/>
</dbReference>
<dbReference type="InterPro" id="IPR005126">
    <property type="entry name" value="NapC/NirT_cyt_c_N"/>
</dbReference>
<evidence type="ECO:0000256" key="1">
    <source>
        <dbReference type="ARBA" id="ARBA00004236"/>
    </source>
</evidence>
<dbReference type="InterPro" id="IPR051174">
    <property type="entry name" value="Cytochrome_c-type_ET"/>
</dbReference>
<evidence type="ECO:0000313" key="15">
    <source>
        <dbReference type="Proteomes" id="UP000290649"/>
    </source>
</evidence>
<evidence type="ECO:0000259" key="13">
    <source>
        <dbReference type="Pfam" id="PF03264"/>
    </source>
</evidence>
<keyword evidence="3" id="KW-0813">Transport</keyword>
<evidence type="ECO:0000256" key="4">
    <source>
        <dbReference type="ARBA" id="ARBA00022475"/>
    </source>
</evidence>
<evidence type="ECO:0000256" key="9">
    <source>
        <dbReference type="ARBA" id="ARBA00022989"/>
    </source>
</evidence>
<keyword evidence="10" id="KW-0408">Iron</keyword>
<protein>
    <submittedName>
        <fullName evidence="14">Cytochrome C</fullName>
    </submittedName>
</protein>
<evidence type="ECO:0000256" key="6">
    <source>
        <dbReference type="ARBA" id="ARBA00022692"/>
    </source>
</evidence>
<evidence type="ECO:0000256" key="12">
    <source>
        <dbReference type="SAM" id="Phobius"/>
    </source>
</evidence>
<dbReference type="Proteomes" id="UP000290649">
    <property type="component" value="Unassembled WGS sequence"/>
</dbReference>
<accession>A0A4Q0VTQ6</accession>
<evidence type="ECO:0000256" key="10">
    <source>
        <dbReference type="ARBA" id="ARBA00023004"/>
    </source>
</evidence>
<keyword evidence="9 12" id="KW-1133">Transmembrane helix</keyword>
<keyword evidence="6 12" id="KW-0812">Transmembrane</keyword>
<evidence type="ECO:0000313" key="14">
    <source>
        <dbReference type="EMBL" id="RXJ01678.1"/>
    </source>
</evidence>
<organism evidence="14 15">
    <name type="scientific">Anaerobacillus alkaliphilus</name>
    <dbReference type="NCBI Taxonomy" id="1548597"/>
    <lineage>
        <taxon>Bacteria</taxon>
        <taxon>Bacillati</taxon>
        <taxon>Bacillota</taxon>
        <taxon>Bacilli</taxon>
        <taxon>Bacillales</taxon>
        <taxon>Bacillaceae</taxon>
        <taxon>Anaerobacillus</taxon>
    </lineage>
</organism>
<dbReference type="PANTHER" id="PTHR30333">
    <property type="entry name" value="CYTOCHROME C-TYPE PROTEIN"/>
    <property type="match status" value="1"/>
</dbReference>
<evidence type="ECO:0000256" key="5">
    <source>
        <dbReference type="ARBA" id="ARBA00022617"/>
    </source>
</evidence>
<dbReference type="EMBL" id="QOUX01000032">
    <property type="protein sequence ID" value="RXJ01678.1"/>
    <property type="molecule type" value="Genomic_DNA"/>
</dbReference>
<dbReference type="GO" id="GO:0009055">
    <property type="term" value="F:electron transfer activity"/>
    <property type="evidence" value="ECO:0007669"/>
    <property type="project" value="TreeGrafter"/>
</dbReference>
<keyword evidence="8" id="KW-0249">Electron transport</keyword>
<evidence type="ECO:0000256" key="8">
    <source>
        <dbReference type="ARBA" id="ARBA00022982"/>
    </source>
</evidence>
<dbReference type="InterPro" id="IPR036280">
    <property type="entry name" value="Multihaem_cyt_sf"/>
</dbReference>
<dbReference type="InterPro" id="IPR038266">
    <property type="entry name" value="NapC/NirT_cytc_sf"/>
</dbReference>
<sequence length="396" mass="45425">MDDHRNEENQLTNENKYWKSLKRVKIATLLIAGIIVLALSLNFGVHATSTSQFCSSCHMMTPQALTWEVSSHSSVECKDCHVAPGIENLVDAKVGGLRELYHTVTDSYVAPIRMPSLIPDESCLRCHNMRTRDVSASGDILIDHQIHQEKEIKCVTCHDGVAHGKISEKRVTYKSDYDRWNTKVAERFMADKKYQRPNMEKCMDCHELRNAPLTCETCHSTEMLPDDHREERFKKGEHGLTASENLMYCESCHSYMSKKVIKEFQEKTHYEKYTQQDANEKKLTVKQYAKTNTFCIDCHSERPTSHKSATFFLKHGNNANKESENCFTCHDNSKFSESPVTKVTCATCHPSSHQREWKGKHPIPISNTQKFDETCLSCHVETTCTKCHTYGNRTEE</sequence>
<proteinExistence type="inferred from homology"/>
<gene>
    <name evidence="14" type="ORF">DS745_09370</name>
</gene>
<name>A0A4Q0VTQ6_9BACI</name>
<dbReference type="GO" id="GO:0009061">
    <property type="term" value="P:anaerobic respiration"/>
    <property type="evidence" value="ECO:0007669"/>
    <property type="project" value="TreeGrafter"/>
</dbReference>
<dbReference type="Gene3D" id="1.10.3820.10">
    <property type="entry name" value="Di-heme elbow motif domain"/>
    <property type="match status" value="1"/>
</dbReference>
<dbReference type="RefSeq" id="WP_129077979.1">
    <property type="nucleotide sequence ID" value="NZ_QOUX01000032.1"/>
</dbReference>
<dbReference type="Pfam" id="PF03264">
    <property type="entry name" value="Cytochrom_NNT"/>
    <property type="match status" value="1"/>
</dbReference>
<feature type="transmembrane region" description="Helical" evidence="12">
    <location>
        <begin position="26"/>
        <end position="45"/>
    </location>
</feature>
<reference evidence="14 15" key="1">
    <citation type="journal article" date="2019" name="Int. J. Syst. Evol. Microbiol.">
        <title>Anaerobacillus alkaliphilus sp. nov., a novel alkaliphilic and moderately halophilic bacterium.</title>
        <authorList>
            <person name="Borsodi A.K."/>
            <person name="Aszalos J.M."/>
            <person name="Bihari P."/>
            <person name="Nagy I."/>
            <person name="Schumann P."/>
            <person name="Sproer C."/>
            <person name="Kovacs A.L."/>
            <person name="Boka K."/>
            <person name="Dobosy P."/>
            <person name="Ovari M."/>
            <person name="Szili-Kovacs T."/>
            <person name="Toth E."/>
        </authorList>
    </citation>
    <scope>NUCLEOTIDE SEQUENCE [LARGE SCALE GENOMIC DNA]</scope>
    <source>
        <strain evidence="14 15">B16-10</strain>
    </source>
</reference>